<reference evidence="1 2" key="1">
    <citation type="submission" date="2020-04" db="EMBL/GenBank/DDBJ databases">
        <title>Draft genome of Pyxidicoccus fallax type strain.</title>
        <authorList>
            <person name="Whitworth D.E."/>
        </authorList>
    </citation>
    <scope>NUCLEOTIDE SEQUENCE [LARGE SCALE GENOMIC DNA]</scope>
    <source>
        <strain evidence="1 2">DSM 14698</strain>
    </source>
</reference>
<name>A0A848LHN1_9BACT</name>
<organism evidence="1 2">
    <name type="scientific">Pyxidicoccus fallax</name>
    <dbReference type="NCBI Taxonomy" id="394095"/>
    <lineage>
        <taxon>Bacteria</taxon>
        <taxon>Pseudomonadati</taxon>
        <taxon>Myxococcota</taxon>
        <taxon>Myxococcia</taxon>
        <taxon>Myxococcales</taxon>
        <taxon>Cystobacterineae</taxon>
        <taxon>Myxococcaceae</taxon>
        <taxon>Pyxidicoccus</taxon>
    </lineage>
</organism>
<evidence type="ECO:0000313" key="2">
    <source>
        <dbReference type="Proteomes" id="UP000518300"/>
    </source>
</evidence>
<dbReference type="AlphaFoldDB" id="A0A848LHN1"/>
<comment type="caution">
    <text evidence="1">The sequence shown here is derived from an EMBL/GenBank/DDBJ whole genome shotgun (WGS) entry which is preliminary data.</text>
</comment>
<dbReference type="EMBL" id="JABBJJ010000082">
    <property type="protein sequence ID" value="NMO16921.1"/>
    <property type="molecule type" value="Genomic_DNA"/>
</dbReference>
<accession>A0A848LHN1</accession>
<dbReference type="RefSeq" id="WP_169346207.1">
    <property type="nucleotide sequence ID" value="NZ_JABBJJ010000082.1"/>
</dbReference>
<proteinExistence type="predicted"/>
<protein>
    <recommendedName>
        <fullName evidence="3">Lipoprotein</fullName>
    </recommendedName>
</protein>
<evidence type="ECO:0008006" key="3">
    <source>
        <dbReference type="Google" id="ProtNLM"/>
    </source>
</evidence>
<keyword evidence="2" id="KW-1185">Reference proteome</keyword>
<gene>
    <name evidence="1" type="ORF">HG543_18950</name>
</gene>
<dbReference type="PROSITE" id="PS51257">
    <property type="entry name" value="PROKAR_LIPOPROTEIN"/>
    <property type="match status" value="1"/>
</dbReference>
<sequence>MTKTSLMGAVAAIFLVGCGGAESPTAEETSRAESSLLTDSVTCEDIQQVVDHVREGLGDCRPSFENQEPLAFSHAACDAGLATSCDAAGLEDARRYVDCLQAVEACDPARQDLFDESIDACLDRFQNSSATEECIELVIGD</sequence>
<evidence type="ECO:0000313" key="1">
    <source>
        <dbReference type="EMBL" id="NMO16921.1"/>
    </source>
</evidence>
<dbReference type="Proteomes" id="UP000518300">
    <property type="component" value="Unassembled WGS sequence"/>
</dbReference>